<evidence type="ECO:0000256" key="16">
    <source>
        <dbReference type="SAM" id="MobiDB-lite"/>
    </source>
</evidence>
<comment type="subcellular location">
    <subcellularLocation>
        <location evidence="3">Vacuole membrane</location>
        <topology evidence="3">Multi-pass membrane protein</topology>
    </subcellularLocation>
</comment>
<dbReference type="AlphaFoldDB" id="A0AB34KIG8"/>
<evidence type="ECO:0000256" key="9">
    <source>
        <dbReference type="ARBA" id="ARBA00022801"/>
    </source>
</evidence>
<feature type="domain" description="Vacuolar membrane protease transmembrane" evidence="20">
    <location>
        <begin position="440"/>
        <end position="729"/>
    </location>
</feature>
<dbReference type="PANTHER" id="PTHR12147:SF58">
    <property type="entry name" value="VACUOLAR MEMBRANE PROTEASE"/>
    <property type="match status" value="1"/>
</dbReference>
<comment type="similarity">
    <text evidence="4 15">Belongs to the peptidase M28 family.</text>
</comment>
<name>A0AB34KIG8_9PEZI</name>
<dbReference type="FunFam" id="3.40.630.10:FF:000057">
    <property type="entry name" value="Vacuolar membrane protease"/>
    <property type="match status" value="1"/>
</dbReference>
<keyword evidence="13 17" id="KW-0472">Membrane</keyword>
<evidence type="ECO:0000256" key="1">
    <source>
        <dbReference type="ARBA" id="ARBA00001947"/>
    </source>
</evidence>
<evidence type="ECO:0000259" key="19">
    <source>
        <dbReference type="Pfam" id="PF22250"/>
    </source>
</evidence>
<dbReference type="GeneID" id="96007662"/>
<evidence type="ECO:0000256" key="8">
    <source>
        <dbReference type="ARBA" id="ARBA00022723"/>
    </source>
</evidence>
<dbReference type="EC" id="3.4.-.-" evidence="15"/>
<evidence type="ECO:0000256" key="7">
    <source>
        <dbReference type="ARBA" id="ARBA00022692"/>
    </source>
</evidence>
<evidence type="ECO:0000256" key="13">
    <source>
        <dbReference type="ARBA" id="ARBA00023136"/>
    </source>
</evidence>
<feature type="transmembrane region" description="Helical" evidence="17">
    <location>
        <begin position="531"/>
        <end position="553"/>
    </location>
</feature>
<comment type="function">
    <text evidence="2">May be involved in vacuolar sorting and osmoregulation.</text>
</comment>
<feature type="transmembrane region" description="Helical" evidence="17">
    <location>
        <begin position="506"/>
        <end position="525"/>
    </location>
</feature>
<comment type="caution">
    <text evidence="21">The sequence shown here is derived from an EMBL/GenBank/DDBJ whole genome shotgun (WGS) entry which is preliminary data.</text>
</comment>
<dbReference type="GO" id="GO:0008235">
    <property type="term" value="F:metalloexopeptidase activity"/>
    <property type="evidence" value="ECO:0007669"/>
    <property type="project" value="InterPro"/>
</dbReference>
<dbReference type="GO" id="GO:0006508">
    <property type="term" value="P:proteolysis"/>
    <property type="evidence" value="ECO:0007669"/>
    <property type="project" value="UniProtKB-KW"/>
</dbReference>
<feature type="domain" description="Peptidase M28" evidence="18">
    <location>
        <begin position="159"/>
        <end position="335"/>
    </location>
</feature>
<keyword evidence="10 15" id="KW-0862">Zinc</keyword>
<dbReference type="Pfam" id="PF22250">
    <property type="entry name" value="PFF1_C"/>
    <property type="match status" value="1"/>
</dbReference>
<dbReference type="InterPro" id="IPR053976">
    <property type="entry name" value="PFF1_TM"/>
</dbReference>
<dbReference type="InterPro" id="IPR048024">
    <property type="entry name" value="Fxna-like_M28_dom"/>
</dbReference>
<dbReference type="Proteomes" id="UP000803884">
    <property type="component" value="Unassembled WGS sequence"/>
</dbReference>
<organism evidence="21 22">
    <name type="scientific">Cladosporium halotolerans</name>
    <dbReference type="NCBI Taxonomy" id="1052096"/>
    <lineage>
        <taxon>Eukaryota</taxon>
        <taxon>Fungi</taxon>
        <taxon>Dikarya</taxon>
        <taxon>Ascomycota</taxon>
        <taxon>Pezizomycotina</taxon>
        <taxon>Dothideomycetes</taxon>
        <taxon>Dothideomycetidae</taxon>
        <taxon>Cladosporiales</taxon>
        <taxon>Cladosporiaceae</taxon>
        <taxon>Cladosporium</taxon>
    </lineage>
</organism>
<evidence type="ECO:0000256" key="2">
    <source>
        <dbReference type="ARBA" id="ARBA00003273"/>
    </source>
</evidence>
<dbReference type="SUPFAM" id="SSF53187">
    <property type="entry name" value="Zn-dependent exopeptidases"/>
    <property type="match status" value="1"/>
</dbReference>
<gene>
    <name evidence="21" type="ORF">WHR41_06219</name>
</gene>
<proteinExistence type="inferred from homology"/>
<feature type="transmembrane region" description="Helical" evidence="17">
    <location>
        <begin position="385"/>
        <end position="407"/>
    </location>
</feature>
<accession>A0AB34KIG8</accession>
<evidence type="ECO:0000256" key="6">
    <source>
        <dbReference type="ARBA" id="ARBA00022670"/>
    </source>
</evidence>
<keyword evidence="12" id="KW-0482">Metalloprotease</keyword>
<evidence type="ECO:0000313" key="22">
    <source>
        <dbReference type="Proteomes" id="UP000803884"/>
    </source>
</evidence>
<feature type="region of interest" description="Disordered" evidence="16">
    <location>
        <begin position="572"/>
        <end position="614"/>
    </location>
</feature>
<dbReference type="Pfam" id="PF22251">
    <property type="entry name" value="PFF1_TM"/>
    <property type="match status" value="1"/>
</dbReference>
<evidence type="ECO:0000256" key="17">
    <source>
        <dbReference type="SAM" id="Phobius"/>
    </source>
</evidence>
<comment type="cofactor">
    <cofactor evidence="1">
        <name>Zn(2+)</name>
        <dbReference type="ChEBI" id="CHEBI:29105"/>
    </cofactor>
</comment>
<dbReference type="PANTHER" id="PTHR12147">
    <property type="entry name" value="METALLOPEPTIDASE M28 FAMILY MEMBER"/>
    <property type="match status" value="1"/>
</dbReference>
<keyword evidence="6 15" id="KW-0645">Protease</keyword>
<evidence type="ECO:0000256" key="15">
    <source>
        <dbReference type="RuleBase" id="RU361240"/>
    </source>
</evidence>
<dbReference type="Gene3D" id="3.40.630.10">
    <property type="entry name" value="Zn peptidases"/>
    <property type="match status" value="1"/>
</dbReference>
<keyword evidence="11 17" id="KW-1133">Transmembrane helix</keyword>
<feature type="transmembrane region" description="Helical" evidence="17">
    <location>
        <begin position="700"/>
        <end position="720"/>
    </location>
</feature>
<evidence type="ECO:0000256" key="4">
    <source>
        <dbReference type="ARBA" id="ARBA00010918"/>
    </source>
</evidence>
<feature type="transmembrane region" description="Helical" evidence="17">
    <location>
        <begin position="12"/>
        <end position="35"/>
    </location>
</feature>
<feature type="transmembrane region" description="Helical" evidence="17">
    <location>
        <begin position="442"/>
        <end position="461"/>
    </location>
</feature>
<keyword evidence="5" id="KW-0926">Vacuole</keyword>
<feature type="transmembrane region" description="Helical" evidence="17">
    <location>
        <begin position="473"/>
        <end position="494"/>
    </location>
</feature>
<keyword evidence="22" id="KW-1185">Reference proteome</keyword>
<dbReference type="GO" id="GO:0005774">
    <property type="term" value="C:vacuolar membrane"/>
    <property type="evidence" value="ECO:0007669"/>
    <property type="project" value="UniProtKB-SubCell"/>
</dbReference>
<evidence type="ECO:0000256" key="3">
    <source>
        <dbReference type="ARBA" id="ARBA00004128"/>
    </source>
</evidence>
<dbReference type="InterPro" id="IPR053975">
    <property type="entry name" value="PFF1_C"/>
</dbReference>
<evidence type="ECO:0000256" key="12">
    <source>
        <dbReference type="ARBA" id="ARBA00023049"/>
    </source>
</evidence>
<dbReference type="GO" id="GO:0046872">
    <property type="term" value="F:metal ion binding"/>
    <property type="evidence" value="ECO:0007669"/>
    <property type="project" value="UniProtKB-KW"/>
</dbReference>
<evidence type="ECO:0000259" key="18">
    <source>
        <dbReference type="Pfam" id="PF04389"/>
    </source>
</evidence>
<evidence type="ECO:0000256" key="10">
    <source>
        <dbReference type="ARBA" id="ARBA00022833"/>
    </source>
</evidence>
<sequence>MPRKSSWNPIAFVPPQVTLLSFAVYVALFATLLWVHHVVPPAPSNPVPADGVNLTTAWLDLEQLTNGFHPYNSRRNGEVRDYLASRVEEILHKNGFPKDSEDAVVWNGGSDNITYANKWLASSPTVRYTENENIVVYIRGDEDEAGAWWADEKKPYDGPGGVLVNAHYDSVSTGYGATDDGVGVATVLQLISYYTTEGHRPKRGIIALLNNGEEDGLYGAQVYTKHVTAKFPRVFLNLEGAGAGGRAMLFRSTDAEVTRFYSNSRYPFGTVVSGDGFKRGLVRSGTDYSVFEEELGLRGLDVAFMAPRARYHTDQDDARDTSPDSLWHMLSAALDTTKAMTSHGGSEFSGSSDHGLDRANADRASNGVWFDVFGRTFAVLKLHDLFALSVTLLVAAPILLIILEVVLSKLDKWYPFTRKQYLHNSDDDEAVYFNGIRGFFRFPIIFAVATGCVVALAFLMVKINPYILYSSEYAVWSMMLAAWFSIAWFLSTMADKVRPTALSRMYTIMWLYIISWIALVFVTIGENNLKIASGYFMVIYNASVFAALLISYLELLALPKKAKYVEHVAGVGSPRSTRPGSVASRRLLDDNEEPPRSSEGDNEEPTERTGLLRGGERRTQNTFARFGRRRNQDVNGPLDETEDPFLAKAFGDEQAWSGSLPQWTWILQFLILAPINVILVGQIALFTTSALHQTPADGSAILPIYLVMAALTVLLMLPLAPFLHRFTYHLPTFFFFIFAGCLIYNLLAFPFSRDARLKHYFLQTVDLDHGTNTVQLTGVEGFVQDIVDELPSVAGQSFNCSTTDDPRRAGLQSCRWAGLTPNVVSNSSEALVSSSNASDYYKDWVQYNISTHADSALLTFSGKESKNCRLLFDSPVSSLHILNTTDTIRSSSKPVRREDGNYQGATELRLFSRDWAKNFQVNVTWADGEAKGKSGKVGCMWSDVNEIGVVPALDEVWLYEPVWSVVSKAGDGLVEGWRDWKT</sequence>
<evidence type="ECO:0000256" key="14">
    <source>
        <dbReference type="ARBA" id="ARBA00023180"/>
    </source>
</evidence>
<dbReference type="InterPro" id="IPR045175">
    <property type="entry name" value="M28_fam"/>
</dbReference>
<keyword evidence="9 15" id="KW-0378">Hydrolase</keyword>
<feature type="transmembrane region" description="Helical" evidence="17">
    <location>
        <begin position="732"/>
        <end position="751"/>
    </location>
</feature>
<dbReference type="InterPro" id="IPR007484">
    <property type="entry name" value="Peptidase_M28"/>
</dbReference>
<keyword evidence="14" id="KW-0325">Glycoprotein</keyword>
<keyword evidence="7 17" id="KW-0812">Transmembrane</keyword>
<dbReference type="CDD" id="cd03875">
    <property type="entry name" value="M28_Fxna_like"/>
    <property type="match status" value="1"/>
</dbReference>
<feature type="transmembrane region" description="Helical" evidence="17">
    <location>
        <begin position="665"/>
        <end position="688"/>
    </location>
</feature>
<feature type="compositionally biased region" description="Basic and acidic residues" evidence="16">
    <location>
        <begin position="586"/>
        <end position="599"/>
    </location>
</feature>
<evidence type="ECO:0000256" key="11">
    <source>
        <dbReference type="ARBA" id="ARBA00022989"/>
    </source>
</evidence>
<dbReference type="Pfam" id="PF04389">
    <property type="entry name" value="Peptidase_M28"/>
    <property type="match status" value="1"/>
</dbReference>
<dbReference type="RefSeq" id="XP_069228025.1">
    <property type="nucleotide sequence ID" value="XM_069374824.1"/>
</dbReference>
<evidence type="ECO:0000256" key="5">
    <source>
        <dbReference type="ARBA" id="ARBA00022554"/>
    </source>
</evidence>
<dbReference type="EMBL" id="JAAQHG020000022">
    <property type="protein sequence ID" value="KAL1584919.1"/>
    <property type="molecule type" value="Genomic_DNA"/>
</dbReference>
<keyword evidence="8 15" id="KW-0479">Metal-binding</keyword>
<feature type="domain" description="Vacuolar membrane protease C-terminal" evidence="19">
    <location>
        <begin position="757"/>
        <end position="975"/>
    </location>
</feature>
<reference evidence="21 22" key="1">
    <citation type="journal article" date="2020" name="Microbiol. Resour. Announc.">
        <title>Draft Genome Sequence of a Cladosporium Species Isolated from the Mesophotic Ascidian Didemnum maculosum.</title>
        <authorList>
            <person name="Gioti A."/>
            <person name="Siaperas R."/>
            <person name="Nikolaivits E."/>
            <person name="Le Goff G."/>
            <person name="Ouazzani J."/>
            <person name="Kotoulas G."/>
            <person name="Topakas E."/>
        </authorList>
    </citation>
    <scope>NUCLEOTIDE SEQUENCE [LARGE SCALE GENOMIC DNA]</scope>
    <source>
        <strain evidence="21 22">TM138-S3</strain>
    </source>
</reference>
<evidence type="ECO:0000259" key="20">
    <source>
        <dbReference type="Pfam" id="PF22251"/>
    </source>
</evidence>
<evidence type="ECO:0000313" key="21">
    <source>
        <dbReference type="EMBL" id="KAL1584919.1"/>
    </source>
</evidence>
<protein>
    <recommendedName>
        <fullName evidence="15">Peptide hydrolase</fullName>
        <ecNumber evidence="15">3.4.-.-</ecNumber>
    </recommendedName>
</protein>